<dbReference type="EMBL" id="JBEVCJ010000042">
    <property type="protein sequence ID" value="MET1257265.1"/>
    <property type="molecule type" value="Genomic_DNA"/>
</dbReference>
<dbReference type="Pfam" id="PF00126">
    <property type="entry name" value="HTH_1"/>
    <property type="match status" value="1"/>
</dbReference>
<evidence type="ECO:0000259" key="5">
    <source>
        <dbReference type="PROSITE" id="PS50931"/>
    </source>
</evidence>
<dbReference type="NCBIfam" id="NF002964">
    <property type="entry name" value="PRK03635.1"/>
    <property type="match status" value="1"/>
</dbReference>
<proteinExistence type="inferred from homology"/>
<dbReference type="SUPFAM" id="SSF53850">
    <property type="entry name" value="Periplasmic binding protein-like II"/>
    <property type="match status" value="1"/>
</dbReference>
<evidence type="ECO:0000313" key="6">
    <source>
        <dbReference type="EMBL" id="MET1257265.1"/>
    </source>
</evidence>
<accession>A0ABV2BZB1</accession>
<dbReference type="Pfam" id="PF03466">
    <property type="entry name" value="LysR_substrate"/>
    <property type="match status" value="1"/>
</dbReference>
<protein>
    <submittedName>
        <fullName evidence="6">LysR family transcriptional regulator ArgP</fullName>
    </submittedName>
</protein>
<evidence type="ECO:0000313" key="7">
    <source>
        <dbReference type="Proteomes" id="UP001548189"/>
    </source>
</evidence>
<dbReference type="InterPro" id="IPR036388">
    <property type="entry name" value="WH-like_DNA-bd_sf"/>
</dbReference>
<feature type="domain" description="HTH lysR-type" evidence="5">
    <location>
        <begin position="3"/>
        <end position="59"/>
    </location>
</feature>
<evidence type="ECO:0000256" key="3">
    <source>
        <dbReference type="ARBA" id="ARBA00023125"/>
    </source>
</evidence>
<keyword evidence="2" id="KW-0805">Transcription regulation</keyword>
<dbReference type="NCBIfam" id="NF009888">
    <property type="entry name" value="PRK13348.1"/>
    <property type="match status" value="1"/>
</dbReference>
<dbReference type="Proteomes" id="UP001548189">
    <property type="component" value="Unassembled WGS sequence"/>
</dbReference>
<dbReference type="PANTHER" id="PTHR30579:SF2">
    <property type="entry name" value="HTH-TYPE TRANSCRIPTIONAL REGULATOR ARGP"/>
    <property type="match status" value="1"/>
</dbReference>
<comment type="caution">
    <text evidence="6">The sequence shown here is derived from an EMBL/GenBank/DDBJ whole genome shotgun (WGS) entry which is preliminary data.</text>
</comment>
<keyword evidence="4" id="KW-0804">Transcription</keyword>
<evidence type="ECO:0000256" key="4">
    <source>
        <dbReference type="ARBA" id="ARBA00023163"/>
    </source>
</evidence>
<keyword evidence="3" id="KW-0238">DNA-binding</keyword>
<dbReference type="PROSITE" id="PS50931">
    <property type="entry name" value="HTH_LYSR"/>
    <property type="match status" value="1"/>
</dbReference>
<dbReference type="NCBIfam" id="TIGR03298">
    <property type="entry name" value="argP"/>
    <property type="match status" value="1"/>
</dbReference>
<dbReference type="Gene3D" id="1.10.10.10">
    <property type="entry name" value="Winged helix-like DNA-binding domain superfamily/Winged helix DNA-binding domain"/>
    <property type="match status" value="1"/>
</dbReference>
<dbReference type="RefSeq" id="WP_353897849.1">
    <property type="nucleotide sequence ID" value="NZ_JBEVCJ010000042.1"/>
</dbReference>
<name>A0ABV2BZB1_9GAMM</name>
<dbReference type="InterPro" id="IPR000847">
    <property type="entry name" value="LysR_HTH_N"/>
</dbReference>
<dbReference type="Gene3D" id="3.40.190.290">
    <property type="match status" value="1"/>
</dbReference>
<evidence type="ECO:0000256" key="2">
    <source>
        <dbReference type="ARBA" id="ARBA00023015"/>
    </source>
</evidence>
<evidence type="ECO:0000256" key="1">
    <source>
        <dbReference type="ARBA" id="ARBA00009437"/>
    </source>
</evidence>
<dbReference type="SUPFAM" id="SSF46785">
    <property type="entry name" value="Winged helix' DNA-binding domain"/>
    <property type="match status" value="1"/>
</dbReference>
<sequence>MNIDYKLLQALSTVIEYQNFELAAAQLCLSQSAISQRIKQLEDLLGHPVLVRAKPLKPTVIGEHLIAHYQQVHQLEKNLLQQILPDIPTQPTKLAVALNADSLATWFLDALSPLLKKHPIELDMIIANEALTTNRLKSGEAFGAVSLSSKALPNFQAVRLGKMNYIMVASAQFYQYYFSNGINRNTLKRAPAVTFDKDDEMHFRFIHQHFALQPGDYPCHIVRSSEAFIDMALKDLAYCIAPEIQVKQYLEQDILLNIMPDKYFEQTLYWHFWILSKGIFRDASNLIIQHAHQVLAQ</sequence>
<reference evidence="6 7" key="1">
    <citation type="submission" date="2024-06" db="EMBL/GenBank/DDBJ databases">
        <authorList>
            <person name="Li F."/>
        </authorList>
    </citation>
    <scope>NUCLEOTIDE SEQUENCE [LARGE SCALE GENOMIC DNA]</scope>
    <source>
        <strain evidence="6 7">GXAS 311</strain>
    </source>
</reference>
<dbReference type="InterPro" id="IPR005119">
    <property type="entry name" value="LysR_subst-bd"/>
</dbReference>
<organism evidence="6 7">
    <name type="scientific">Aliikangiella maris</name>
    <dbReference type="NCBI Taxonomy" id="3162458"/>
    <lineage>
        <taxon>Bacteria</taxon>
        <taxon>Pseudomonadati</taxon>
        <taxon>Pseudomonadota</taxon>
        <taxon>Gammaproteobacteria</taxon>
        <taxon>Oceanospirillales</taxon>
        <taxon>Pleioneaceae</taxon>
        <taxon>Aliikangiella</taxon>
    </lineage>
</organism>
<dbReference type="InterPro" id="IPR017685">
    <property type="entry name" value="ArgP"/>
</dbReference>
<comment type="similarity">
    <text evidence="1">Belongs to the LysR transcriptional regulatory family.</text>
</comment>
<keyword evidence="7" id="KW-1185">Reference proteome</keyword>
<dbReference type="PANTHER" id="PTHR30579">
    <property type="entry name" value="TRANSCRIPTIONAL REGULATOR"/>
    <property type="match status" value="1"/>
</dbReference>
<dbReference type="InterPro" id="IPR036390">
    <property type="entry name" value="WH_DNA-bd_sf"/>
</dbReference>
<dbReference type="InterPro" id="IPR050176">
    <property type="entry name" value="LTTR"/>
</dbReference>
<gene>
    <name evidence="6" type="ORF">ABVT43_19125</name>
</gene>
<dbReference type="PRINTS" id="PR00039">
    <property type="entry name" value="HTHLYSR"/>
</dbReference>